<accession>A0A915J7X4</accession>
<organism evidence="1 2">
    <name type="scientific">Romanomermis culicivorax</name>
    <name type="common">Nematode worm</name>
    <dbReference type="NCBI Taxonomy" id="13658"/>
    <lineage>
        <taxon>Eukaryota</taxon>
        <taxon>Metazoa</taxon>
        <taxon>Ecdysozoa</taxon>
        <taxon>Nematoda</taxon>
        <taxon>Enoplea</taxon>
        <taxon>Dorylaimia</taxon>
        <taxon>Mermithida</taxon>
        <taxon>Mermithoidea</taxon>
        <taxon>Mermithidae</taxon>
        <taxon>Romanomermis</taxon>
    </lineage>
</organism>
<name>A0A915J7X4_ROMCU</name>
<keyword evidence="1" id="KW-1185">Reference proteome</keyword>
<reference evidence="2" key="1">
    <citation type="submission" date="2022-11" db="UniProtKB">
        <authorList>
            <consortium name="WormBaseParasite"/>
        </authorList>
    </citation>
    <scope>IDENTIFICATION</scope>
</reference>
<evidence type="ECO:0000313" key="2">
    <source>
        <dbReference type="WBParaSite" id="nRc.2.0.1.t21848-RA"/>
    </source>
</evidence>
<protein>
    <submittedName>
        <fullName evidence="2">Uncharacterized protein</fullName>
    </submittedName>
</protein>
<sequence>MTTGGAVASRFLLQQVHECILLFHPLKKICLQEVPYQAADSHAFCFSNLVVTDNIERKIQKSKAAPRGEVDQIGLT</sequence>
<proteinExistence type="predicted"/>
<dbReference type="AlphaFoldDB" id="A0A915J7X4"/>
<dbReference type="Proteomes" id="UP000887565">
    <property type="component" value="Unplaced"/>
</dbReference>
<dbReference type="WBParaSite" id="nRc.2.0.1.t21848-RA">
    <property type="protein sequence ID" value="nRc.2.0.1.t21848-RA"/>
    <property type="gene ID" value="nRc.2.0.1.g21848"/>
</dbReference>
<evidence type="ECO:0000313" key="1">
    <source>
        <dbReference type="Proteomes" id="UP000887565"/>
    </source>
</evidence>